<proteinExistence type="predicted"/>
<comment type="caution">
    <text evidence="2">The sequence shown here is derived from an EMBL/GenBank/DDBJ whole genome shotgun (WGS) entry which is preliminary data.</text>
</comment>
<evidence type="ECO:0000256" key="1">
    <source>
        <dbReference type="SAM" id="MobiDB-lite"/>
    </source>
</evidence>
<organism evidence="2 3">
    <name type="scientific">Colocasia esculenta</name>
    <name type="common">Wild taro</name>
    <name type="synonym">Arum esculentum</name>
    <dbReference type="NCBI Taxonomy" id="4460"/>
    <lineage>
        <taxon>Eukaryota</taxon>
        <taxon>Viridiplantae</taxon>
        <taxon>Streptophyta</taxon>
        <taxon>Embryophyta</taxon>
        <taxon>Tracheophyta</taxon>
        <taxon>Spermatophyta</taxon>
        <taxon>Magnoliopsida</taxon>
        <taxon>Liliopsida</taxon>
        <taxon>Araceae</taxon>
        <taxon>Aroideae</taxon>
        <taxon>Colocasieae</taxon>
        <taxon>Colocasia</taxon>
    </lineage>
</organism>
<feature type="non-terminal residue" evidence="2">
    <location>
        <position position="226"/>
    </location>
</feature>
<sequence>IRKSEGDSHLVAFTRHRQSRTDTKNACHICQTASGATRWEGDIGYVAFKKATYPIHVAFKKATYSMSPSIKPEGDSGYVVFKKATYSLSQSQAEPDIDMIGTTSRQSPCRDPEDGARGPRGPGCYTTCEALERPAHLRRDSIPSEFAPVPLLHQEGGSLKLSQSWDLLLFQGLVEDMASSKRMAPNEEREGKPQSGGAPDQEGEGGMMAPRPQCAFEEWHFFFRDR</sequence>
<evidence type="ECO:0000313" key="2">
    <source>
        <dbReference type="EMBL" id="MQM20916.1"/>
    </source>
</evidence>
<protein>
    <submittedName>
        <fullName evidence="2">Uncharacterized protein</fullName>
    </submittedName>
</protein>
<gene>
    <name evidence="2" type="ORF">Taro_053946</name>
</gene>
<dbReference type="AlphaFoldDB" id="A0A843XNK7"/>
<feature type="region of interest" description="Disordered" evidence="1">
    <location>
        <begin position="99"/>
        <end position="123"/>
    </location>
</feature>
<evidence type="ECO:0000313" key="3">
    <source>
        <dbReference type="Proteomes" id="UP000652761"/>
    </source>
</evidence>
<dbReference type="Proteomes" id="UP000652761">
    <property type="component" value="Unassembled WGS sequence"/>
</dbReference>
<keyword evidence="3" id="KW-1185">Reference proteome</keyword>
<name>A0A843XNK7_COLES</name>
<dbReference type="EMBL" id="NMUH01010371">
    <property type="protein sequence ID" value="MQM20916.1"/>
    <property type="molecule type" value="Genomic_DNA"/>
</dbReference>
<feature type="compositionally biased region" description="Basic and acidic residues" evidence="1">
    <location>
        <begin position="108"/>
        <end position="117"/>
    </location>
</feature>
<feature type="region of interest" description="Disordered" evidence="1">
    <location>
        <begin position="179"/>
        <end position="211"/>
    </location>
</feature>
<feature type="non-terminal residue" evidence="2">
    <location>
        <position position="1"/>
    </location>
</feature>
<accession>A0A843XNK7</accession>
<reference evidence="2" key="1">
    <citation type="submission" date="2017-07" db="EMBL/GenBank/DDBJ databases">
        <title>Taro Niue Genome Assembly and Annotation.</title>
        <authorList>
            <person name="Atibalentja N."/>
            <person name="Keating K."/>
            <person name="Fields C.J."/>
        </authorList>
    </citation>
    <scope>NUCLEOTIDE SEQUENCE</scope>
    <source>
        <strain evidence="2">Niue_2</strain>
        <tissue evidence="2">Leaf</tissue>
    </source>
</reference>